<dbReference type="OrthoDB" id="5603550at2"/>
<protein>
    <recommendedName>
        <fullName evidence="4">Heme biosynthesis protein HemY</fullName>
    </recommendedName>
</protein>
<evidence type="ECO:0000313" key="3">
    <source>
        <dbReference type="Proteomes" id="UP000031830"/>
    </source>
</evidence>
<evidence type="ECO:0000313" key="2">
    <source>
        <dbReference type="EMBL" id="AJI53184.1"/>
    </source>
</evidence>
<dbReference type="EMBL" id="CP009440">
    <property type="protein sequence ID" value="AJI53184.1"/>
    <property type="molecule type" value="Genomic_DNA"/>
</dbReference>
<sequence>MIRIFKLIIVVVLATLIGIWATKNHGYIMLVMADKAIKVNLVAFVFVVFILLFVLVFGFRVIKLSFQLPYLLFKWFIGLFTVDKQERFTDLLADMVLENNRLTNKLSVSNISKISPRHFKEYVLFKKICMIANSKDIKELDKALKQINNNTIVYKFFEVYKLYLVQKFSEARAKVTVLLEKNDYRFLPNIANLSASIALADEDDVFALKILEKYDVYLKQDLGERLIILALRKAKDVDKLSDIYNKAETTNTISRVYLEQLVDFEEMVLAEKFAKKQLTANNILPEMLKIYVNAFSIPVAKLSEKVLTRTNHDYNSILMLLELAVVKSDNYSFKMAYDYIERHTKELLTITQLERYHHILCKFFIKNGNVVGVDISATQLVYQNN</sequence>
<keyword evidence="1" id="KW-1133">Transmembrane helix</keyword>
<gene>
    <name evidence="2" type="ORF">LA55_1557</name>
</gene>
<dbReference type="AlphaFoldDB" id="A0A0B6CRS7"/>
<reference evidence="2 3" key="1">
    <citation type="journal article" date="2015" name="Genome Announc.">
        <title>Genome sequencing of 18 francisella strains to aid in assay development and testing.</title>
        <authorList>
            <person name="Johnson S.L."/>
            <person name="Daligault H.E."/>
            <person name="Davenport K.W."/>
            <person name="Coyne S.R."/>
            <person name="Frey K.G."/>
            <person name="Koroleva G.I."/>
            <person name="Broomall S.M."/>
            <person name="Bishop-Lilly K.A."/>
            <person name="Bruce D.C."/>
            <person name="Chertkov O."/>
            <person name="Freitas T."/>
            <person name="Jaissle J."/>
            <person name="Ladner J.T."/>
            <person name="Rosenzweig C.N."/>
            <person name="Gibbons H.S."/>
            <person name="Palacios G.F."/>
            <person name="Redden C.L."/>
            <person name="Xu Y."/>
            <person name="Minogue T.D."/>
            <person name="Chain P.S."/>
        </authorList>
    </citation>
    <scope>NUCLEOTIDE SEQUENCE [LARGE SCALE GENOMIC DNA]</scope>
    <source>
        <strain evidence="2 3">GA01-2794</strain>
    </source>
</reference>
<proteinExistence type="predicted"/>
<accession>A0A0B6CRS7</accession>
<feature type="transmembrane region" description="Helical" evidence="1">
    <location>
        <begin position="37"/>
        <end position="59"/>
    </location>
</feature>
<keyword evidence="1" id="KW-0812">Transmembrane</keyword>
<organism evidence="2 3">
    <name type="scientific">Francisella philomiragia</name>
    <dbReference type="NCBI Taxonomy" id="28110"/>
    <lineage>
        <taxon>Bacteria</taxon>
        <taxon>Pseudomonadati</taxon>
        <taxon>Pseudomonadota</taxon>
        <taxon>Gammaproteobacteria</taxon>
        <taxon>Thiotrichales</taxon>
        <taxon>Francisellaceae</taxon>
        <taxon>Francisella</taxon>
    </lineage>
</organism>
<evidence type="ECO:0000256" key="1">
    <source>
        <dbReference type="SAM" id="Phobius"/>
    </source>
</evidence>
<dbReference type="RefSeq" id="WP_044526633.1">
    <property type="nucleotide sequence ID" value="NZ_CP009440.1"/>
</dbReference>
<name>A0A0B6CRS7_9GAMM</name>
<dbReference type="Proteomes" id="UP000031830">
    <property type="component" value="Chromosome"/>
</dbReference>
<dbReference type="KEGG" id="fpz:LA55_1557"/>
<keyword evidence="1" id="KW-0472">Membrane</keyword>
<dbReference type="STRING" id="28110.KU46_2006"/>
<evidence type="ECO:0008006" key="4">
    <source>
        <dbReference type="Google" id="ProtNLM"/>
    </source>
</evidence>